<comment type="caution">
    <text evidence="5">The sequence shown here is derived from an EMBL/GenBank/DDBJ whole genome shotgun (WGS) entry which is preliminary data.</text>
</comment>
<dbReference type="InterPro" id="IPR012328">
    <property type="entry name" value="Chalcone/stilbene_synt_C"/>
</dbReference>
<dbReference type="RefSeq" id="WP_259509139.1">
    <property type="nucleotide sequence ID" value="NZ_JANLCM010000002.1"/>
</dbReference>
<keyword evidence="6" id="KW-1185">Reference proteome</keyword>
<comment type="similarity">
    <text evidence="1">Belongs to the thiolase-like superfamily. Chalcone/stilbene synthases family.</text>
</comment>
<dbReference type="PANTHER" id="PTHR11877:SF46">
    <property type="entry name" value="TYPE III POLYKETIDE SYNTHASE A"/>
    <property type="match status" value="1"/>
</dbReference>
<dbReference type="Gene3D" id="3.40.47.10">
    <property type="match status" value="2"/>
</dbReference>
<keyword evidence="2" id="KW-0808">Transferase</keyword>
<protein>
    <submittedName>
        <fullName evidence="5">Type III polyketide synthase</fullName>
    </submittedName>
</protein>
<evidence type="ECO:0000256" key="2">
    <source>
        <dbReference type="ARBA" id="ARBA00022679"/>
    </source>
</evidence>
<dbReference type="PANTHER" id="PTHR11877">
    <property type="entry name" value="HYDROXYMETHYLGLUTARYL-COA SYNTHASE"/>
    <property type="match status" value="1"/>
</dbReference>
<dbReference type="PIRSF" id="PIRSF000451">
    <property type="entry name" value="PKS_III"/>
    <property type="match status" value="1"/>
</dbReference>
<gene>
    <name evidence="5" type="ORF">N1027_16065</name>
</gene>
<name>A0ABT2GTY8_9MICO</name>
<dbReference type="InterPro" id="IPR011141">
    <property type="entry name" value="Polyketide_synthase_type-III"/>
</dbReference>
<dbReference type="Pfam" id="PF02797">
    <property type="entry name" value="Chal_sti_synt_C"/>
    <property type="match status" value="1"/>
</dbReference>
<reference evidence="5" key="1">
    <citation type="submission" date="2022-08" db="EMBL/GenBank/DDBJ databases">
        <authorList>
            <person name="Deng Y."/>
            <person name="Han X.-F."/>
            <person name="Zhang Y.-Q."/>
        </authorList>
    </citation>
    <scope>NUCLEOTIDE SEQUENCE</scope>
    <source>
        <strain evidence="5">CPCC 205763</strain>
    </source>
</reference>
<evidence type="ECO:0000259" key="3">
    <source>
        <dbReference type="Pfam" id="PF00195"/>
    </source>
</evidence>
<dbReference type="CDD" id="cd00831">
    <property type="entry name" value="CHS_like"/>
    <property type="match status" value="1"/>
</dbReference>
<dbReference type="SUPFAM" id="SSF53901">
    <property type="entry name" value="Thiolase-like"/>
    <property type="match status" value="1"/>
</dbReference>
<organism evidence="5 6">
    <name type="scientific">Herbiconiux aconitum</name>
    <dbReference type="NCBI Taxonomy" id="2970913"/>
    <lineage>
        <taxon>Bacteria</taxon>
        <taxon>Bacillati</taxon>
        <taxon>Actinomycetota</taxon>
        <taxon>Actinomycetes</taxon>
        <taxon>Micrococcales</taxon>
        <taxon>Microbacteriaceae</taxon>
        <taxon>Herbiconiux</taxon>
    </lineage>
</organism>
<dbReference type="Pfam" id="PF00195">
    <property type="entry name" value="Chal_sti_synt_N"/>
    <property type="match status" value="1"/>
</dbReference>
<dbReference type="Proteomes" id="UP001165584">
    <property type="component" value="Unassembled WGS sequence"/>
</dbReference>
<evidence type="ECO:0000256" key="1">
    <source>
        <dbReference type="ARBA" id="ARBA00005531"/>
    </source>
</evidence>
<feature type="domain" description="Chalcone/stilbene synthase N-terminal" evidence="3">
    <location>
        <begin position="4"/>
        <end position="219"/>
    </location>
</feature>
<evidence type="ECO:0000259" key="4">
    <source>
        <dbReference type="Pfam" id="PF02797"/>
    </source>
</evidence>
<feature type="domain" description="Chalcone/stilbene synthase C-terminal" evidence="4">
    <location>
        <begin position="239"/>
        <end position="375"/>
    </location>
</feature>
<evidence type="ECO:0000313" key="5">
    <source>
        <dbReference type="EMBL" id="MCS5719648.1"/>
    </source>
</evidence>
<accession>A0ABT2GTY8</accession>
<proteinExistence type="inferred from homology"/>
<sequence length="431" mass="45469">MAVTVRTIQTAIPATVLTQHEVRDVFASQEGLTRLGQRLVTASFDGSAIETRYSVIDELTLDRQFDDPQFFDLASGALLAPSTRVRNELYIERASLLYTEAARKALDAVPGLTAADVTHVVTVSCTGFFAPGPDYVLVRELGLAPSTLRYHVGFMGCYAAFPALRMAKSFCEADPDAVVLVVSAELCTLHVRSSNEPDQIVASSVFADGAAAAVITAKPMPAGAEDGFVLDLDFFESVLTPVGEQDMAWKIGDEGFEMILSSYVPKIIDEHIAGALEPLLARQPELVSAPHESIAHWAVHPGGRSILDKVESKLGLSEAQMAQSRAVLHDYGNMSSATILFVLKAILESETPPSDGDRVCAMAFGPGLTVETGLMTVRAVPADATAAVAADALVEVPATASVPVLAPAPSPAPTPSPATTPARVLAEVSEA</sequence>
<dbReference type="InterPro" id="IPR016039">
    <property type="entry name" value="Thiolase-like"/>
</dbReference>
<evidence type="ECO:0000313" key="6">
    <source>
        <dbReference type="Proteomes" id="UP001165584"/>
    </source>
</evidence>
<dbReference type="EMBL" id="JANLCM010000002">
    <property type="protein sequence ID" value="MCS5719648.1"/>
    <property type="molecule type" value="Genomic_DNA"/>
</dbReference>
<dbReference type="InterPro" id="IPR001099">
    <property type="entry name" value="Chalcone/stilbene_synt_N"/>
</dbReference>